<dbReference type="GO" id="GO:0043041">
    <property type="term" value="P:amino acid activation for nonribosomal peptide biosynthetic process"/>
    <property type="evidence" value="ECO:0007669"/>
    <property type="project" value="TreeGrafter"/>
</dbReference>
<evidence type="ECO:0000256" key="4">
    <source>
        <dbReference type="ARBA" id="ARBA00022553"/>
    </source>
</evidence>
<dbReference type="HOGENOM" id="CLU_222916_0_0_5"/>
<feature type="domain" description="Carrier" evidence="5">
    <location>
        <begin position="3761"/>
        <end position="3835"/>
    </location>
</feature>
<evidence type="ECO:0000259" key="5">
    <source>
        <dbReference type="PROSITE" id="PS50075"/>
    </source>
</evidence>
<dbReference type="CDD" id="cd19544">
    <property type="entry name" value="E-C_NRPS"/>
    <property type="match status" value="3"/>
</dbReference>
<organism evidence="6 7">
    <name type="scientific">Methylobacterium oryzae CBMB20</name>
    <dbReference type="NCBI Taxonomy" id="693986"/>
    <lineage>
        <taxon>Bacteria</taxon>
        <taxon>Pseudomonadati</taxon>
        <taxon>Pseudomonadota</taxon>
        <taxon>Alphaproteobacteria</taxon>
        <taxon>Hyphomicrobiales</taxon>
        <taxon>Methylobacteriaceae</taxon>
        <taxon>Methylobacterium</taxon>
    </lineage>
</organism>
<dbReference type="Pfam" id="PF00550">
    <property type="entry name" value="PP-binding"/>
    <property type="match status" value="7"/>
</dbReference>
<gene>
    <name evidence="6" type="ORF">MOC_1556</name>
</gene>
<dbReference type="FunFam" id="3.40.50.12780:FF:000012">
    <property type="entry name" value="Non-ribosomal peptide synthetase"/>
    <property type="match status" value="7"/>
</dbReference>
<dbReference type="FunFam" id="3.40.50.980:FF:000002">
    <property type="entry name" value="Enterobactin synthetase component F"/>
    <property type="match status" value="2"/>
</dbReference>
<evidence type="ECO:0000256" key="3">
    <source>
        <dbReference type="ARBA" id="ARBA00022450"/>
    </source>
</evidence>
<dbReference type="EMBL" id="CP003811">
    <property type="protein sequence ID" value="AIQ89311.1"/>
    <property type="molecule type" value="Genomic_DNA"/>
</dbReference>
<dbReference type="GO" id="GO:0031177">
    <property type="term" value="F:phosphopantetheine binding"/>
    <property type="evidence" value="ECO:0007669"/>
    <property type="project" value="InterPro"/>
</dbReference>
<dbReference type="Gene3D" id="3.30.559.30">
    <property type="entry name" value="Nonribosomal peptide synthetase, condensation domain"/>
    <property type="match status" value="6"/>
</dbReference>
<feature type="domain" description="Carrier" evidence="5">
    <location>
        <begin position="2675"/>
        <end position="2749"/>
    </location>
</feature>
<dbReference type="SUPFAM" id="SSF52777">
    <property type="entry name" value="CoA-dependent acyltransferases"/>
    <property type="match status" value="12"/>
</dbReference>
<dbReference type="InterPro" id="IPR020845">
    <property type="entry name" value="AMP-binding_CS"/>
</dbReference>
<dbReference type="CDD" id="cd19531">
    <property type="entry name" value="LCL_NRPS-like"/>
    <property type="match status" value="3"/>
</dbReference>
<proteinExistence type="inferred from homology"/>
<feature type="domain" description="Carrier" evidence="5">
    <location>
        <begin position="4844"/>
        <end position="4919"/>
    </location>
</feature>
<dbReference type="FunFam" id="1.10.1200.10:FF:000005">
    <property type="entry name" value="Nonribosomal peptide synthetase 1"/>
    <property type="match status" value="7"/>
</dbReference>
<dbReference type="NCBIfam" id="NF003417">
    <property type="entry name" value="PRK04813.1"/>
    <property type="match status" value="7"/>
</dbReference>
<comment type="cofactor">
    <cofactor evidence="1">
        <name>pantetheine 4'-phosphate</name>
        <dbReference type="ChEBI" id="CHEBI:47942"/>
    </cofactor>
</comment>
<dbReference type="KEGG" id="mor:MOC_1556"/>
<dbReference type="InterPro" id="IPR010071">
    <property type="entry name" value="AA_adenyl_dom"/>
</dbReference>
<dbReference type="Pfam" id="PF13193">
    <property type="entry name" value="AMP-binding_C"/>
    <property type="match status" value="7"/>
</dbReference>
<dbReference type="SUPFAM" id="SSF47336">
    <property type="entry name" value="ACP-like"/>
    <property type="match status" value="7"/>
</dbReference>
<feature type="domain" description="Carrier" evidence="5">
    <location>
        <begin position="538"/>
        <end position="613"/>
    </location>
</feature>
<sequence>MLPRAERELLLETWNRTEAAYPSELCVHQLFEEQVRRSPDATALVQDEVSLSYGELNRRANRLAHHLIGLGVRPDERVAICLERSPAMVVGLLAILKAGGAYVPLDPAYPSERLGRILADAGPRLLLTDGVGRAVLGEACSGHTVLALDRPLPGEAGLPEGDPDPAELGLTAGHLAYVIYTSGSTGTPKGALNEHRAIVNRLIWMQQTYRLSQQDVVLQKTPFSFDVSAWEFFWTLLAGATLVLALPEEHKDPAALIRSINRRGVTTIHFVPSMLSVFLETEGAASCASLLRVICSGEALQAASLRKFCHLLPRAELHNLYGPTEAAIDVTSWRCPAGYAGDVVPIGRPIANTRIYILDGSGAPVPLGAVGELYIGGAGVARGYLNRPDLTAERFLKDPFSPAPGARMYRTGDLARYLPDGNIEFLGRNDDQVKIRGFRIEPGEIEARLAEHAAVREAAVVARGEGSAQRLVAYVVAAPEEDLAGSLRAHLSARLPDYMVPAAFVRLDALPLTPNGKLDRRALPDPDVDAYARQAYEPPREGIEAVLAGLWQELLGVERVGRHDSFFELGGHSLLAVRLLSRLPQALGVQLPLAALFGSPDLAGLAATIDGALVRSGPQALPSIEPVSRDAPLAPSFAQQRLWFLAQLDGVSATYHVPLALRLRGELDVPALQRSLDRILDRHEALRSLFSAPEGLPRVELLPSGTGLPLARHDLYGAADAEVQLERLCAQEVQSPFDLARGPLIRGCLIRLGEADHVFVLTQHHIVSDGWSAAVLLRELGSLYAAFSQGRPDPLAPLALQYPDYAAWQRRWLSGERLEAQAGYWRRVLADAPVLLALPTDRPRPAQQSFAGGSLPVRIEASLSRALKDLSRQHGVTLFMTVLAAWAAVLARLSGQDDLVIGTPTANRGRTETEGLIGFFVNTLALRLDLSGEPAVGEVLARVRRAALDAQDNQDLPFEQVVEIVQPPRRLDHTPLFQVMFAWQNTEEARLVLPGLEAEPAGLPYDVAKFDLELSLSESEDGIGGALGYATALFDAATVERHLGYLLTVLEAMVAEPALPVRRLDVLPRAERELLLETWNRTEAAYPSELCVHQLFEEQVRRSPDATALVQDEVSLSYGELNRRANRLAHHLIGLGVRPDERVAICLERSPAMVVGLLAILKAGGAYVPLDPAYPSERLGRILADAGPRLLLTDGVGRAVLGEACSGHTVLALDRPLPGEAGLPEGDPDPAELGLTAGHLAYVIYTSGSTGTPKGVMVEHRGLNNLICWHVDRFDLVLGCRCTVAANLSFDASGWELWPAIASGSMAILLSKSATNDVVKTVHWLVNEKASVKFMATALFNAAKDQVQSDSDLEYVLVGGDRLTNDVGQFVSGAKLVNNYGPTETTVVATSWQCPAGYAGDVVPIGRPIANTRIYILDGSGAPVPLGAVGELYIGGAGVARGYLNRPDLTAERFLKDPFSPAPGARMYRTGDLARYLPDGNIEFLGRNDDQVKIRGFRIEPGEIEARLAEHAAVREAAVVARGEGSAQRLVAYVVAAPEEDLAGSLRAHLSARLPDYMVPAAFVRLDALPLTPNGKLDRRALPDPDVDAYARQAYEPPREGIEAVLAGLWQELLGVERVGRHDSFFELGGHSLLAVRLLSRLRQLGYAAEVRDLFASPTLEAFAAVQYQDGKVALPDYVIAAGTRVITPGMLPLIELTQADIERIVAGVPGGVGNVQDIYSLSPLQDGILFHHLLASDGDPYLQASQMAFPDRALLDRYLAAMQRVVDRHDILRTAFVWDQLSVPAQVVWRKAPLVVTEVELDPHGGPGPEQMARRFDPRHFRIDLTQAPLLRYTIAREPGTERWLVHELQHHLIVDHSTLEVSRAEVEAFLSGRGAELAPPRPYRDLIAQARLGIPQEEHERFFRSMLADIDEPTAPFGLLDVRRDGTAVQEARWDLPPGLNDQLRAQARRLGVSLASLCHLAWGQVIARTSGREQVVFGTVLFGRMRAGDGADQAMGLFINTLPLRLDLGDVDVETSVRQTHARLADLLRHEHGSLALAQRCSAVAAPTPLFSALLNYRHNVAAPAVEDRSHALAGIEWLGDEERTNYPFILAVEDYGHALGLTAQVVQPLSPDRVCALMRRSLESLVEALEHAPTTPVRRLDVLPRAERELLLETWNRTEAAYPSELCVHQLFEEQVRRSPDATALVQDEVSLSYGELNRRANRLAHHLIGLGVRPDERVAICLERSPAMVVGLLAILKAGGAYVPLDPAYPSERLGRILADAGPRLLLTDGVGRAVLGEACSGHTVLALDRPLPGEAGLPEGDPDPAELGLTAGHLAYVIYTSGSTGTPKGVMVEHRGLNNLARSQISIFDVQASSRVMLFASFNFDASISEIVMALLSGASLHVPVEIERTTGLSDYVISEGITHATLTPATLRSVDTAGKLEALHALVIAGEALARDLIDRLPRSVSVFNAYGPTESTVCASVWPRPAGYAGDVVPIGRPIANTRIYILDGSGAPVPLGAVGELYIGGAGVARGYLNRPDLTAERFLKDPFSPAPGARMYRTGDLARYLPDGNIEFLGRNDDQVKIRGFRIEPGEIEARLAEHAAVREAAVVARGEGSAQRLVAYVVAAPEEDLAGSLRAHLSARLPDYMVPAAFVRLDALPLTPNGKLDRRALPDPDVDAYARQAYEPPREGIEAVLAGLWQELLGVERVGRHDSFFELGGHSLLAVRLLSRLRQLGYAAEVRDLFASPTLEAFAAVQYQDGKVALPDYVIAAGTRVITPGMLPLIELTQADIERIVAGVPGGVGNVQDIYSLSPLQDGILFHHLLASDGDPYLQASQMAFPDRALLDRYLAAMQRVVDRHDILRTAFVWDQLSVPAQVVWRKAPLVVTEVELDPHGGPGPEQMARRFDPRHFRIDLTQAPLLRYAIAREPGTERWLVHELQHHLIVDHSTLEVSRAEVEAFLSGRGAELAPPRPYRDLIAQARLGIPQEEHERFFRSMLADIDEPTAPFGLLDVRRDGTAVQEARWDLPPGLNDQLRAQARRLGVSLASLCHLAWGQVIARTSGREQVVFGTVLFGRMRAGDGADQAMGLFINTLPLRLDLGDVDVETSVRQTHARLADLLRHEHGSLALAQRCSAVAAPTPLFSALLNYRHNVAAPAVEDRSHALAGIEWLGGEERTNYPFILSVEDYGHALGLTAQVVQPLSPDRVCALMRRSLESLVEALEHAPTTPVRRLDVLPRAERELLLETWNRTEAAYPSELCVHQLFEEQVRRNPDATALVQDEVSLSYGELNRRANRLAHHLIGLGVRPDERVAIYLERSPAMVVGLLAILKAGGAYVPLDPAYPSERLGRILADAGPRLLLTDGVGRAVLGEACSGHTVLALDRPLPGEAGLPEGDPDPAELGLTAGHLAYVIYTSGSTGTPKGALNEHRAIVNRLTWMQQTYRLSQQDVVLQKTPFSFDVSAWEFFWTLLAGATLVLALPEEHKDPAALIRSINRRGVTTIHFVPSMLSVFLETEGAASCASLLRVICSGEALQAASLRKFCHLLPRAELHNLYGPTEAAIDVTSWQCPAGYAGDVVPIGRPIANTRIYILDGSGAPVPLGAVGELYIGGAGVARGYLNRPDLTAERFLKDPFSPAPGARMYRTGDLARYLPDGNIEFLGRNDDQVKIRGFRIEPGEIEARLAEHAAVREAAVVARGEGSAQRLVAYVVAAPEEDLAGSLRAHLSARLPDYMVPAAFVRLDALPLTPNGKLDRRALPDPDVDAYARQAYEPPREGIEAVLAGLWQELLGVERVGRHDSFFELGGHSLLAVRLLSRLRQLGYAAEVRDLFASPTLEAFAAVQYQDGKVALPDYVIAAGTRVITPGMLPLIELTQADIERIVAGVPGGVGNVQDIYSLSPLQDGILFHHLLASDGDPYLQASQMAFPDRALLDRYLAAMQRVVDRHDILRTAFVWDQLSVPAQVVWRKAPLVVTEVELDPHGGPGPEQMARRFDPRHFRIDLTQAPLLRYAIAREPGTERWLVHELQHHLIVDHSTLEVSRAEVEAFLSGRGAELAPPRPYRDLIAQARLGIPQEEHERFFRSMLADIDEPTAPFGLLDVRRDGTAVQEARWDLPPGLNDQLRAQARRLGVSLASLCHLAWGQVIARTSGREQVVFGTVLFGRMRAGDGADQAMGLFINTLPLRLDLGDVDVETSVRQTHARLADLLRHEHGSLALAQRCSAVAAPTPLFSALLNYRHNVAAPAVEDRSHALAGIEWLGGEERTNYPFILAVEDYGHALGLTAQVVQPLSPDRVCALMRRSLESLVEALEHAPTTPVRRLDVLPRAERELLLETWNRTEAAYPSELCVHQLFEEQVRRSPDATALVQDEVSLSYGELNRRANRLAHHLIGLGVRPDERVAICLERSPAMVVGLLAILKAGGAYVPLDPAYPSERLGRILADAGPRLLLTDGVGRAVLGEACSGHTVLALDRPLPGEAGLPEGDPDPAELGLTAGHLAYVIYTSGSTGTPKGVMAHHTGCTNLYLHYARVFLRPGDRVLLVSSFSFDLTLKNIFSPLISSAVVVLAPPSSFAGSSLINLVHDTHSAVLNCAPSQFYVASGEAPTPPRKLRFVVLGGEQIKIDQLPVWAGIGKEVSIVNSYGPTEITDVAVDGIYSADNQNGIVPIGRPIANTRIYILDGSGAPVPLGAVGELYIGGAGVARGYLNRPDLTAERFLKDPFSPAPGARMYRTGDLARYLPDGNIEFLGRNDDQIKIRGFRIEPGEIEARLAEHAAVREAAVVARGEGSAQRLVAYVVAAPEEDLAGSLRAHLSARLPDYMVPAAFVRLDALPLTPNGKLDRRALPDPDVDAYARQAYEPPREGIEAVLAGLWQELLGVERVGRHDSFFELGGHSLLAVRLLSRLPQALGVQLPLAALFGSPDLAGLAATIDGALVRSGPQALPSIEPVSRDAPLAPSFAQQRLWFLAQLDGVSATYHVPLALRLRGELDVPALQRSLDRILDRHEALRSLFSAPEGLPRVELLPSGTGLPLARHDLYGAADAEVQLERLCAQEVQSPFDLARGPLIRGCLIRLGEADHVFVLTQHHIVSDGWSAAVLLRELGSLYAAFSQGRPDPLAPLALQYPDYAAWQRRWLSGERLEAQAGYWRRVLADAPVLLALPTDRPRPAQQSFAGGSLPVRIEASLSRALKDLSRQHGVTLFMTVLAAWAAVLARLSGQDDLVIGTPTANRGRTETEGLIGFFVNTLALRLDLSGEPAVGEVLARVRRAALDAQDNQDLPFEQVVEIVQPPRRLDHTPLFQVMFAWQNTEEARLVLPGLEAEPAGLPYDVAKFDLELSLSESEDGIGGALGYATALFDAATVERHLGYLLTVLEAMVAEPALPVRRLDVLPRAERELLLETWNRTEAAYPSELCVHQLFEEQVRRSPDATALVQDEVSLSYGELNRRANRLAHHLIGLGVRPDERVAICLERSPAMVVGLLAILKAGGAYVPLDPAYPSERLGRILADAGPRLLLTDGVGRAVLGEACSGHTVLALDRPLPGEAGLPEGDPDPAELGLTAGHLAYVIYTSGSTGTPKGVMIEHRGLNNYLTWAVYAYEPRNSVVSSSISFDGTITSLFCPLLSGGFIRLVSDQNQAYSIRCNLNANDVMLKLTPSFIDASLAENFQKNGISYHTLFVIGGERLTKSTIELIRRSFKRSRIVNEYGPTETVVGCVIYDIAHEISLLDDVVPIGRPIANTRIYILDGSGAPVPLGAVGELYIGGAGVARGYLNRPDLTAERFLKDPFSPAPGARMYRTGDLARYLPDGNIEFLGRNDDQVKIRGFRIEPGEIEARLAEHAAVREAAVVARGEGSAQRLVAYVVAAPEEDLAGSLRAHLSARLPDYMVPAAFVRLDALPLTPNGKLDRRALPDPDVDAYARQAYEPPREGIEAVLAGLWQELLGVERVGRHDSFFELGGHSLLAVRLLSRLPQALGVQLPLAALFGSPDLAGLAATIDGALVRSGPQALPSIEPVSRDAPLAPSFAQQRLWFLAQLDGVSATYHVPLALRLRGELDVPALQRSLDRILDRHEALRSLFSAPEGLPRVELLPSGTGLPLARHDLYGAADAEVQLERLCAQEVQSPFDLARGPLIRGCLIRLGEADHVFVLTQHHIVSDGWSAAVLLRELGSLYAAFSQGRPDPLAPLALQYPDYAAWQRRWLSGERLEAQAGYWRRVLADAPVLLALPTDRPRPAQQSFAGGSLPVRIEASLSRALKDLSRQHGVTLFMTVLAAWAAVLARLSGQDDLVIGTPTANRGRTETEGLIGFFVNTLALRLDLSGEPAVGEVLARVRRAALDAQDNQDLPFEQVVEIVQPPRRLDHTPLFQVMFAWQNTEEARLVLPGLEAEPAGLPYDVAKFDLELSLSESEDGIGGALGYATALFDAATVERHLGYLLTVLEAMVAEPALPVRRLDVLPRAERELLLETWNRTEAAYPSELCVHQLFEEQVRRSPDATALVQDEVSLSYGELNRRANRLAHHLIGLGVRPDERVAICLERSPAMVVGLLAILKAGGAYVPLDPAYPSERLGRILADAGPRLLLTDGVGRAVLGEACSGHTVLALDRPLPGEAGLPEGDPDPAELGLTAGHLAYVIYTSGSTGTPKGVMVEHRGLNNLARSQISIFDVQASSRVMLFASFNFDASISEIVMALLSGASLHVPVEIERTTGLSDYVISEGITHATLTPATLRSVDTAGKLEALHALVIAGEALARDLIDRLPRSVSVFNAYGPTESTVCASVWPRPAGYAGDVVPIGRPIANTRIYILDGSGAPVPLGAVGELYIGGAGVARGYLNRPDLTAERFLKDPFSPAPGARMYRTGDLARYLPDGNIEFLGRNDDQVKIRGFRIEPGEIEARLAEHAAVREAAVVARGEGSAQRLVAYVVAAPEEDLAGSLRAHLSARLPDYMVPAAFVRLDALPLTPNGKLDRRALPDPDVDAYARQAYEPPREGIEAVLAGLWQELLGVERVGRHDSFFELGGHSLLAVRLLSRLRQLGYAAEVRDLFVCPKLFEFSQTLDEIITVEI</sequence>
<comment type="similarity">
    <text evidence="2">Belongs to the ATP-dependent AMP-binding enzyme family.</text>
</comment>
<dbReference type="InterPro" id="IPR036736">
    <property type="entry name" value="ACP-like_sf"/>
</dbReference>
<evidence type="ECO:0000313" key="7">
    <source>
        <dbReference type="Proteomes" id="UP000029492"/>
    </source>
</evidence>
<dbReference type="InterPro" id="IPR009081">
    <property type="entry name" value="PP-bd_ACP"/>
</dbReference>
<dbReference type="InterPro" id="IPR001242">
    <property type="entry name" value="Condensation_dom"/>
</dbReference>
<evidence type="ECO:0000313" key="6">
    <source>
        <dbReference type="EMBL" id="AIQ89311.1"/>
    </source>
</evidence>
<keyword evidence="4" id="KW-0597">Phosphoprotein</keyword>
<feature type="domain" description="Carrier" evidence="5">
    <location>
        <begin position="1597"/>
        <end position="1671"/>
    </location>
</feature>
<feature type="domain" description="Carrier" evidence="5">
    <location>
        <begin position="6963"/>
        <end position="7037"/>
    </location>
</feature>
<feature type="domain" description="Carrier" evidence="5">
    <location>
        <begin position="5906"/>
        <end position="5981"/>
    </location>
</feature>
<keyword evidence="3" id="KW-0596">Phosphopantetheine</keyword>
<evidence type="ECO:0000256" key="2">
    <source>
        <dbReference type="ARBA" id="ARBA00006432"/>
    </source>
</evidence>
<dbReference type="Gene3D" id="2.30.38.10">
    <property type="entry name" value="Luciferase, Domain 3"/>
    <property type="match status" value="7"/>
</dbReference>
<dbReference type="GO" id="GO:0005829">
    <property type="term" value="C:cytosol"/>
    <property type="evidence" value="ECO:0007669"/>
    <property type="project" value="TreeGrafter"/>
</dbReference>
<reference evidence="6 7" key="1">
    <citation type="journal article" date="2014" name="PLoS ONE">
        <title>Genome Information of Methylobacterium oryzae, a Plant-Probiotic Methylotroph in the Phyllosphere.</title>
        <authorList>
            <person name="Kwak M.J."/>
            <person name="Jeong H."/>
            <person name="Madhaiyan M."/>
            <person name="Lee Y."/>
            <person name="Sa T.M."/>
            <person name="Oh T.K."/>
            <person name="Kim J.F."/>
        </authorList>
    </citation>
    <scope>NUCLEOTIDE SEQUENCE [LARGE SCALE GENOMIC DNA]</scope>
    <source>
        <strain evidence="6 7">CBMB20</strain>
    </source>
</reference>
<dbReference type="FunFam" id="3.40.50.980:FF:000001">
    <property type="entry name" value="Non-ribosomal peptide synthetase"/>
    <property type="match status" value="7"/>
</dbReference>
<dbReference type="Gene3D" id="3.40.50.980">
    <property type="match status" value="14"/>
</dbReference>
<dbReference type="InterPro" id="IPR000873">
    <property type="entry name" value="AMP-dep_synth/lig_dom"/>
</dbReference>
<dbReference type="InterPro" id="IPR045851">
    <property type="entry name" value="AMP-bd_C_sf"/>
</dbReference>
<dbReference type="PROSITE" id="PS00012">
    <property type="entry name" value="PHOSPHOPANTETHEINE"/>
    <property type="match status" value="7"/>
</dbReference>
<dbReference type="CDD" id="cd05930">
    <property type="entry name" value="A_NRPS"/>
    <property type="match status" value="7"/>
</dbReference>
<dbReference type="FunFam" id="3.30.300.30:FF:000010">
    <property type="entry name" value="Enterobactin synthetase component F"/>
    <property type="match status" value="7"/>
</dbReference>
<dbReference type="InterPro" id="IPR006162">
    <property type="entry name" value="Ppantetheine_attach_site"/>
</dbReference>
<dbReference type="Gene3D" id="3.30.559.10">
    <property type="entry name" value="Chloramphenicol acetyltransferase-like domain"/>
    <property type="match status" value="6"/>
</dbReference>
<dbReference type="InterPro" id="IPR023213">
    <property type="entry name" value="CAT-like_dom_sf"/>
</dbReference>
<evidence type="ECO:0000256" key="1">
    <source>
        <dbReference type="ARBA" id="ARBA00001957"/>
    </source>
</evidence>
<keyword evidence="7" id="KW-1185">Reference proteome</keyword>
<name>A0A089NN15_9HYPH</name>
<dbReference type="PROSITE" id="PS00455">
    <property type="entry name" value="AMP_BINDING"/>
    <property type="match status" value="7"/>
</dbReference>
<dbReference type="Pfam" id="PF00501">
    <property type="entry name" value="AMP-binding"/>
    <property type="match status" value="7"/>
</dbReference>
<dbReference type="InterPro" id="IPR025110">
    <property type="entry name" value="AMP-bd_C"/>
</dbReference>
<dbReference type="GO" id="GO:0003824">
    <property type="term" value="F:catalytic activity"/>
    <property type="evidence" value="ECO:0007669"/>
    <property type="project" value="InterPro"/>
</dbReference>
<dbReference type="Pfam" id="PF00668">
    <property type="entry name" value="Condensation"/>
    <property type="match status" value="6"/>
</dbReference>
<dbReference type="eggNOG" id="COG1020">
    <property type="taxonomic scope" value="Bacteria"/>
</dbReference>
<dbReference type="FunFam" id="2.30.38.10:FF:000001">
    <property type="entry name" value="Non-ribosomal peptide synthetase PvdI"/>
    <property type="match status" value="7"/>
</dbReference>
<accession>A0A089NN15</accession>
<dbReference type="Proteomes" id="UP000029492">
    <property type="component" value="Chromosome"/>
</dbReference>
<dbReference type="STRING" id="693986.MOC_1556"/>
<dbReference type="SMART" id="SM00823">
    <property type="entry name" value="PKS_PP"/>
    <property type="match status" value="7"/>
</dbReference>
<dbReference type="PANTHER" id="PTHR45527:SF1">
    <property type="entry name" value="FATTY ACID SYNTHASE"/>
    <property type="match status" value="1"/>
</dbReference>
<dbReference type="NCBIfam" id="NF004282">
    <property type="entry name" value="PRK05691.1"/>
    <property type="match status" value="9"/>
</dbReference>
<dbReference type="GO" id="GO:0044550">
    <property type="term" value="P:secondary metabolite biosynthetic process"/>
    <property type="evidence" value="ECO:0007669"/>
    <property type="project" value="UniProtKB-ARBA"/>
</dbReference>
<protein>
    <submittedName>
        <fullName evidence="6">Arthrofactin/syringopeptin synthetase C-related non-ribosomal peptide synthetase</fullName>
    </submittedName>
</protein>
<dbReference type="InterPro" id="IPR020806">
    <property type="entry name" value="PKS_PP-bd"/>
</dbReference>
<dbReference type="PANTHER" id="PTHR45527">
    <property type="entry name" value="NONRIBOSOMAL PEPTIDE SYNTHETASE"/>
    <property type="match status" value="1"/>
</dbReference>
<dbReference type="PROSITE" id="PS50075">
    <property type="entry name" value="CARRIER"/>
    <property type="match status" value="7"/>
</dbReference>
<dbReference type="SUPFAM" id="SSF56801">
    <property type="entry name" value="Acetyl-CoA synthetase-like"/>
    <property type="match status" value="7"/>
</dbReference>
<dbReference type="NCBIfam" id="TIGR01733">
    <property type="entry name" value="AA-adenyl-dom"/>
    <property type="match status" value="7"/>
</dbReference>
<dbReference type="Gene3D" id="1.10.1200.10">
    <property type="entry name" value="ACP-like"/>
    <property type="match status" value="7"/>
</dbReference>
<dbReference type="Gene3D" id="3.30.300.30">
    <property type="match status" value="7"/>
</dbReference>